<dbReference type="AlphaFoldDB" id="A0A6N1V8X6"/>
<dbReference type="InterPro" id="IPR010982">
    <property type="entry name" value="Lambda_DNA-bd_dom_sf"/>
</dbReference>
<dbReference type="SUPFAM" id="SSF53822">
    <property type="entry name" value="Periplasmic binding protein-like I"/>
    <property type="match status" value="1"/>
</dbReference>
<gene>
    <name evidence="6" type="ORF">HTY61_01190</name>
</gene>
<evidence type="ECO:0000256" key="3">
    <source>
        <dbReference type="ARBA" id="ARBA00023125"/>
    </source>
</evidence>
<dbReference type="InterPro" id="IPR028082">
    <property type="entry name" value="Peripla_BP_I"/>
</dbReference>
<keyword evidence="3 6" id="KW-0238">DNA-binding</keyword>
<proteinExistence type="predicted"/>
<dbReference type="Pfam" id="PF00356">
    <property type="entry name" value="LacI"/>
    <property type="match status" value="1"/>
</dbReference>
<dbReference type="PROSITE" id="PS50932">
    <property type="entry name" value="HTH_LACI_2"/>
    <property type="match status" value="1"/>
</dbReference>
<keyword evidence="7" id="KW-1185">Reference proteome</keyword>
<dbReference type="PANTHER" id="PTHR30146:SF95">
    <property type="entry name" value="RIBOSE OPERON REPRESSOR"/>
    <property type="match status" value="1"/>
</dbReference>
<dbReference type="Gene3D" id="1.10.260.40">
    <property type="entry name" value="lambda repressor-like DNA-binding domains"/>
    <property type="match status" value="1"/>
</dbReference>
<keyword evidence="4" id="KW-0804">Transcription</keyword>
<dbReference type="Pfam" id="PF13377">
    <property type="entry name" value="Peripla_BP_3"/>
    <property type="match status" value="1"/>
</dbReference>
<dbReference type="KEGG" id="orm:HTY61_01190"/>
<dbReference type="Proteomes" id="UP000509367">
    <property type="component" value="Chromosome"/>
</dbReference>
<name>A0A6N1V8X6_9HYPH</name>
<protein>
    <submittedName>
        <fullName evidence="6">LacI family DNA-binding transcriptional regulator</fullName>
    </submittedName>
</protein>
<evidence type="ECO:0000313" key="7">
    <source>
        <dbReference type="Proteomes" id="UP000509367"/>
    </source>
</evidence>
<feature type="domain" description="HTH lacI-type" evidence="5">
    <location>
        <begin position="28"/>
        <end position="82"/>
    </location>
</feature>
<dbReference type="CDD" id="cd06278">
    <property type="entry name" value="PBP1_LacI-like"/>
    <property type="match status" value="1"/>
</dbReference>
<organism evidence="6 7">
    <name type="scientific">Oricola thermophila</name>
    <dbReference type="NCBI Taxonomy" id="2742145"/>
    <lineage>
        <taxon>Bacteria</taxon>
        <taxon>Pseudomonadati</taxon>
        <taxon>Pseudomonadota</taxon>
        <taxon>Alphaproteobacteria</taxon>
        <taxon>Hyphomicrobiales</taxon>
        <taxon>Ahrensiaceae</taxon>
        <taxon>Oricola</taxon>
    </lineage>
</organism>
<keyword evidence="1" id="KW-0678">Repressor</keyword>
<dbReference type="PANTHER" id="PTHR30146">
    <property type="entry name" value="LACI-RELATED TRANSCRIPTIONAL REPRESSOR"/>
    <property type="match status" value="1"/>
</dbReference>
<evidence type="ECO:0000259" key="5">
    <source>
        <dbReference type="PROSITE" id="PS50932"/>
    </source>
</evidence>
<dbReference type="InterPro" id="IPR046335">
    <property type="entry name" value="LacI/GalR-like_sensor"/>
</dbReference>
<dbReference type="EMBL" id="CP054836">
    <property type="protein sequence ID" value="QKV17178.1"/>
    <property type="molecule type" value="Genomic_DNA"/>
</dbReference>
<dbReference type="GO" id="GO:0003700">
    <property type="term" value="F:DNA-binding transcription factor activity"/>
    <property type="evidence" value="ECO:0007669"/>
    <property type="project" value="TreeGrafter"/>
</dbReference>
<dbReference type="SUPFAM" id="SSF47413">
    <property type="entry name" value="lambda repressor-like DNA-binding domains"/>
    <property type="match status" value="1"/>
</dbReference>
<evidence type="ECO:0000256" key="2">
    <source>
        <dbReference type="ARBA" id="ARBA00023015"/>
    </source>
</evidence>
<dbReference type="SMART" id="SM00354">
    <property type="entry name" value="HTH_LACI"/>
    <property type="match status" value="1"/>
</dbReference>
<evidence type="ECO:0000313" key="6">
    <source>
        <dbReference type="EMBL" id="QKV17178.1"/>
    </source>
</evidence>
<sequence length="361" mass="38525">MPCRQSCVRTDLRAGFAVEDRHKPARQVTSIDVARLAGVSRSAVSRTFTAGASVAPETRERVMAAANELGYRVNMLARGLTQKRTNLVGLVVSDMDNPFRAELVDHLARRLVALDYRPFMLPTDPGMDVVPLVDMMLDYNVSGAIVTSDTPPAKISEECAMHGVPLVLVNKEAMDGVANVTLDSEKVGRLAAEALRKAGCRRVGIASQRRPSHTISERKAAFLRACGALGLQTAGDYQGAVQNYAGGIEAAGAFLAAGGDADGVFCANDYLALGFLDGLRSRCSLRVPEDLCVIGCDDIAEAAWLAYDLTTIRQDTMSLAEAAAAALVSRIETPETEVANTTIDVQLVERGSTARPPFNPT</sequence>
<dbReference type="InterPro" id="IPR000843">
    <property type="entry name" value="HTH_LacI"/>
</dbReference>
<keyword evidence="2" id="KW-0805">Transcription regulation</keyword>
<accession>A0A6N1V8X6</accession>
<dbReference type="Gene3D" id="3.40.50.2300">
    <property type="match status" value="2"/>
</dbReference>
<evidence type="ECO:0000256" key="1">
    <source>
        <dbReference type="ARBA" id="ARBA00022491"/>
    </source>
</evidence>
<dbReference type="CDD" id="cd01392">
    <property type="entry name" value="HTH_LacI"/>
    <property type="match status" value="1"/>
</dbReference>
<reference evidence="6 7" key="1">
    <citation type="submission" date="2020-06" db="EMBL/GenBank/DDBJ databases">
        <title>Oricola thermophila sp. nov. isolated from a tidal sediments.</title>
        <authorList>
            <person name="Kwon K.K."/>
            <person name="Yang S.-H."/>
            <person name="Park M.-J."/>
        </authorList>
    </citation>
    <scope>NUCLEOTIDE SEQUENCE [LARGE SCALE GENOMIC DNA]</scope>
    <source>
        <strain evidence="6 7">MEBiC13590</strain>
    </source>
</reference>
<dbReference type="GO" id="GO:0000976">
    <property type="term" value="F:transcription cis-regulatory region binding"/>
    <property type="evidence" value="ECO:0007669"/>
    <property type="project" value="TreeGrafter"/>
</dbReference>
<evidence type="ECO:0000256" key="4">
    <source>
        <dbReference type="ARBA" id="ARBA00023163"/>
    </source>
</evidence>